<reference evidence="14 15" key="1">
    <citation type="submission" date="2019-02" db="EMBL/GenBank/DDBJ databases">
        <title>Prokaryotic population dynamics and viral predation in marine succession experiment using metagenomics: the confinement effect.</title>
        <authorList>
            <person name="Haro-Moreno J.M."/>
            <person name="Rodriguez-Valera F."/>
            <person name="Lopez-Perez M."/>
        </authorList>
    </citation>
    <scope>NUCLEOTIDE SEQUENCE [LARGE SCALE GENOMIC DNA]</scope>
    <source>
        <strain evidence="14">MED-G161</strain>
    </source>
</reference>
<evidence type="ECO:0000256" key="11">
    <source>
        <dbReference type="RuleBase" id="RU003953"/>
    </source>
</evidence>
<keyword evidence="6" id="KW-0547">Nucleotide-binding</keyword>
<dbReference type="InterPro" id="IPR043519">
    <property type="entry name" value="NT_sf"/>
</dbReference>
<evidence type="ECO:0000259" key="12">
    <source>
        <dbReference type="Pfam" id="PF01743"/>
    </source>
</evidence>
<dbReference type="GO" id="GO:0046872">
    <property type="term" value="F:metal ion binding"/>
    <property type="evidence" value="ECO:0007669"/>
    <property type="project" value="UniProtKB-KW"/>
</dbReference>
<evidence type="ECO:0000256" key="7">
    <source>
        <dbReference type="ARBA" id="ARBA00022800"/>
    </source>
</evidence>
<evidence type="ECO:0000313" key="15">
    <source>
        <dbReference type="Proteomes" id="UP000315498"/>
    </source>
</evidence>
<evidence type="ECO:0000256" key="5">
    <source>
        <dbReference type="ARBA" id="ARBA00022723"/>
    </source>
</evidence>
<evidence type="ECO:0000256" key="2">
    <source>
        <dbReference type="ARBA" id="ARBA00022679"/>
    </source>
</evidence>
<dbReference type="InterPro" id="IPR050124">
    <property type="entry name" value="tRNA_CCA-adding_enzyme"/>
</dbReference>
<protein>
    <submittedName>
        <fullName evidence="14">tRNA nucleotidyl transferase</fullName>
    </submittedName>
</protein>
<keyword evidence="7" id="KW-0692">RNA repair</keyword>
<dbReference type="InterPro" id="IPR002646">
    <property type="entry name" value="PolA_pol_head_dom"/>
</dbReference>
<dbReference type="PANTHER" id="PTHR47545">
    <property type="entry name" value="MULTIFUNCTIONAL CCA PROTEIN"/>
    <property type="match status" value="1"/>
</dbReference>
<dbReference type="SUPFAM" id="SSF81891">
    <property type="entry name" value="Poly A polymerase C-terminal region-like"/>
    <property type="match status" value="1"/>
</dbReference>
<comment type="caution">
    <text evidence="14">The sequence shown here is derived from an EMBL/GenBank/DDBJ whole genome shotgun (WGS) entry which is preliminary data.</text>
</comment>
<keyword evidence="4" id="KW-0548">Nucleotidyltransferase</keyword>
<evidence type="ECO:0000256" key="6">
    <source>
        <dbReference type="ARBA" id="ARBA00022741"/>
    </source>
</evidence>
<keyword evidence="5" id="KW-0479">Metal-binding</keyword>
<dbReference type="Pfam" id="PF12627">
    <property type="entry name" value="PolyA_pol_RNAbd"/>
    <property type="match status" value="1"/>
</dbReference>
<keyword evidence="9" id="KW-0460">Magnesium</keyword>
<dbReference type="PANTHER" id="PTHR47545:SF1">
    <property type="entry name" value="MULTIFUNCTIONAL CCA PROTEIN"/>
    <property type="match status" value="1"/>
</dbReference>
<dbReference type="Gene3D" id="3.30.460.10">
    <property type="entry name" value="Beta Polymerase, domain 2"/>
    <property type="match status" value="1"/>
</dbReference>
<keyword evidence="8" id="KW-0067">ATP-binding</keyword>
<dbReference type="GO" id="GO:0016779">
    <property type="term" value="F:nucleotidyltransferase activity"/>
    <property type="evidence" value="ECO:0007669"/>
    <property type="project" value="UniProtKB-KW"/>
</dbReference>
<dbReference type="GO" id="GO:0008033">
    <property type="term" value="P:tRNA processing"/>
    <property type="evidence" value="ECO:0007669"/>
    <property type="project" value="UniProtKB-KW"/>
</dbReference>
<sequence>MKIYKVGGAVRDSLVGVKSADNDWVVIGSSPEEMIAKGFKPIGKDFPVFLHPETNEEYALARTEKKSGTGYHGFTFYFGEDVTLEDDLSRRDFTINAIAEDKEGNIIDPFNGQKDLDNKLFRHVSNAFYEDPLRAIRLARFHTYTHLKDFSVHDSTIKSVSDIVSNGEIAELSPERIWSETLKALKSPNPNIYFEKIISLDLKDPYFINLNTPLCDSHNIHEVRWSELQLNNNFELGDRLPLPNGYKNISDILKIVSVINVNIKEEDLISILIRSNFKKNKDMLEELVTLPQLKENKNFILRLVNEVDNTDFSFLANTSKEQIELEKTKIYKKIIHNCK</sequence>
<dbReference type="Pfam" id="PF01743">
    <property type="entry name" value="PolyA_pol"/>
    <property type="match status" value="1"/>
</dbReference>
<feature type="domain" description="tRNA nucleotidyltransferase/poly(A) polymerase RNA and SrmB- binding" evidence="13">
    <location>
        <begin position="149"/>
        <end position="204"/>
    </location>
</feature>
<dbReference type="GO" id="GO:0005524">
    <property type="term" value="F:ATP binding"/>
    <property type="evidence" value="ECO:0007669"/>
    <property type="project" value="UniProtKB-KW"/>
</dbReference>
<keyword evidence="2 11" id="KW-0808">Transferase</keyword>
<keyword evidence="10 11" id="KW-0694">RNA-binding</keyword>
<evidence type="ECO:0000256" key="8">
    <source>
        <dbReference type="ARBA" id="ARBA00022840"/>
    </source>
</evidence>
<evidence type="ECO:0000256" key="4">
    <source>
        <dbReference type="ARBA" id="ARBA00022695"/>
    </source>
</evidence>
<proteinExistence type="inferred from homology"/>
<dbReference type="CDD" id="cd05398">
    <property type="entry name" value="NT_ClassII-CCAase"/>
    <property type="match status" value="1"/>
</dbReference>
<organism evidence="14 15">
    <name type="scientific">SAR86 cluster bacterium</name>
    <dbReference type="NCBI Taxonomy" id="2030880"/>
    <lineage>
        <taxon>Bacteria</taxon>
        <taxon>Pseudomonadati</taxon>
        <taxon>Pseudomonadota</taxon>
        <taxon>Gammaproteobacteria</taxon>
        <taxon>SAR86 cluster</taxon>
    </lineage>
</organism>
<dbReference type="EMBL" id="SHBG01000017">
    <property type="protein sequence ID" value="RZO24626.1"/>
    <property type="molecule type" value="Genomic_DNA"/>
</dbReference>
<gene>
    <name evidence="14" type="ORF">EVA94_02455</name>
</gene>
<evidence type="ECO:0000256" key="10">
    <source>
        <dbReference type="ARBA" id="ARBA00022884"/>
    </source>
</evidence>
<dbReference type="InterPro" id="IPR032828">
    <property type="entry name" value="PolyA_RNA-bd"/>
</dbReference>
<comment type="cofactor">
    <cofactor evidence="1">
        <name>Mg(2+)</name>
        <dbReference type="ChEBI" id="CHEBI:18420"/>
    </cofactor>
</comment>
<evidence type="ECO:0000256" key="3">
    <source>
        <dbReference type="ARBA" id="ARBA00022694"/>
    </source>
</evidence>
<dbReference type="AlphaFoldDB" id="A0A520MTW3"/>
<feature type="domain" description="Poly A polymerase head" evidence="12">
    <location>
        <begin position="4"/>
        <end position="121"/>
    </location>
</feature>
<evidence type="ECO:0000259" key="13">
    <source>
        <dbReference type="Pfam" id="PF12627"/>
    </source>
</evidence>
<dbReference type="SUPFAM" id="SSF81301">
    <property type="entry name" value="Nucleotidyltransferase"/>
    <property type="match status" value="1"/>
</dbReference>
<evidence type="ECO:0000256" key="1">
    <source>
        <dbReference type="ARBA" id="ARBA00001946"/>
    </source>
</evidence>
<dbReference type="GO" id="GO:0003723">
    <property type="term" value="F:RNA binding"/>
    <property type="evidence" value="ECO:0007669"/>
    <property type="project" value="UniProtKB-KW"/>
</dbReference>
<evidence type="ECO:0000313" key="14">
    <source>
        <dbReference type="EMBL" id="RZO24626.1"/>
    </source>
</evidence>
<keyword evidence="3" id="KW-0819">tRNA processing</keyword>
<dbReference type="GO" id="GO:0042245">
    <property type="term" value="P:RNA repair"/>
    <property type="evidence" value="ECO:0007669"/>
    <property type="project" value="UniProtKB-KW"/>
</dbReference>
<evidence type="ECO:0000256" key="9">
    <source>
        <dbReference type="ARBA" id="ARBA00022842"/>
    </source>
</evidence>
<dbReference type="Proteomes" id="UP000315498">
    <property type="component" value="Unassembled WGS sequence"/>
</dbReference>
<comment type="similarity">
    <text evidence="11">Belongs to the tRNA nucleotidyltransferase/poly(A) polymerase family.</text>
</comment>
<dbReference type="Gene3D" id="1.10.3090.10">
    <property type="entry name" value="cca-adding enzyme, domain 2"/>
    <property type="match status" value="1"/>
</dbReference>
<accession>A0A520MTW3</accession>
<name>A0A520MTW3_9GAMM</name>